<dbReference type="EMBL" id="FUXL01000003">
    <property type="protein sequence ID" value="SJZ78752.1"/>
    <property type="molecule type" value="Genomic_DNA"/>
</dbReference>
<keyword evidence="4" id="KW-0560">Oxidoreductase</keyword>
<sequence>MARTDPRKDVVIVGLGWTGAILGMELADEGLEILALERGEDRKTVPDFEYPKIADELRYGIRYELFQRPKNSTLTIRRTLDETALPYRHLGSFLPGDGVGGAGVHWNGQTWRPMREEFILRSHIKENFGLDIIPEDMTIEDWGVTYEELEPYFDRFEYIAGISGQAGNINGKIIEGGNPFEAPRSRDYPLPPLPHTLDAEMFAKAARDMGYHPFPRPAGNASQAYTNPYGMQLGPCNFCGFCERYGCLNYSKSSPQTCVLDALKRKPNFQYRVNSEVLRVELADDRKTATGVTYWDESAGEEVFQPADMVILAAYSLHNVHLMLLSGIGQPYDPNSGQGVTGKNYAYQMNGGTTLFFPDKEFNPFVGAGSNGMVIDDFAISQIDFAKEGFIGGSYIVSGTTNGQPIRGISMPRGTPSWGAGWKKGVQEWYGHAMSIGSHGSNMSYRDCYLDLDPTYKDRHGRPLMRMTFNWKPNDIRMTQFMRSRIEEIAGTMGAQSWQSSYKSEGAMYDVRPYQTTHNVGGAIMGTDPAHSAINRYLQAWDKHNVFVMGASAFPQNIQYNPTGAVGALAYWAAHAIRTDYLPNPRPLM</sequence>
<dbReference type="Pfam" id="PF00732">
    <property type="entry name" value="GMC_oxred_N"/>
    <property type="match status" value="1"/>
</dbReference>
<keyword evidence="3" id="KW-0274">FAD</keyword>
<keyword evidence="2" id="KW-0285">Flavoprotein</keyword>
<evidence type="ECO:0000259" key="5">
    <source>
        <dbReference type="Pfam" id="PF00732"/>
    </source>
</evidence>
<evidence type="ECO:0000259" key="6">
    <source>
        <dbReference type="Pfam" id="PF05199"/>
    </source>
</evidence>
<protein>
    <submittedName>
        <fullName evidence="7">Gluconate 2-dehydrogenase alpha chain</fullName>
    </submittedName>
</protein>
<dbReference type="PANTHER" id="PTHR46056:SF12">
    <property type="entry name" value="LONG-CHAIN-ALCOHOL OXIDASE"/>
    <property type="match status" value="1"/>
</dbReference>
<gene>
    <name evidence="7" type="ORF">SAMN05428963_10334</name>
</gene>
<evidence type="ECO:0000256" key="2">
    <source>
        <dbReference type="ARBA" id="ARBA00022630"/>
    </source>
</evidence>
<comment type="similarity">
    <text evidence="1">Belongs to the GMC oxidoreductase family.</text>
</comment>
<dbReference type="Pfam" id="PF05199">
    <property type="entry name" value="GMC_oxred_C"/>
    <property type="match status" value="1"/>
</dbReference>
<dbReference type="GO" id="GO:0016614">
    <property type="term" value="F:oxidoreductase activity, acting on CH-OH group of donors"/>
    <property type="evidence" value="ECO:0007669"/>
    <property type="project" value="InterPro"/>
</dbReference>
<dbReference type="InterPro" id="IPR007867">
    <property type="entry name" value="GMC_OxRtase_C"/>
</dbReference>
<accession>A0A1T4NHP2</accession>
<dbReference type="STRING" id="1365950.SAMN05428963_10334"/>
<feature type="domain" description="Glucose-methanol-choline oxidoreductase N-terminal" evidence="5">
    <location>
        <begin position="232"/>
        <end position="333"/>
    </location>
</feature>
<evidence type="ECO:0000256" key="4">
    <source>
        <dbReference type="ARBA" id="ARBA00023002"/>
    </source>
</evidence>
<dbReference type="GO" id="GO:0050660">
    <property type="term" value="F:flavin adenine dinucleotide binding"/>
    <property type="evidence" value="ECO:0007669"/>
    <property type="project" value="InterPro"/>
</dbReference>
<keyword evidence="8" id="KW-1185">Reference proteome</keyword>
<name>A0A1T4NHP2_9HYPH</name>
<evidence type="ECO:0000313" key="8">
    <source>
        <dbReference type="Proteomes" id="UP000190135"/>
    </source>
</evidence>
<evidence type="ECO:0000313" key="7">
    <source>
        <dbReference type="EMBL" id="SJZ78752.1"/>
    </source>
</evidence>
<proteinExistence type="inferred from homology"/>
<dbReference type="InterPro" id="IPR036188">
    <property type="entry name" value="FAD/NAD-bd_sf"/>
</dbReference>
<organism evidence="7 8">
    <name type="scientific">Consotaella salsifontis</name>
    <dbReference type="NCBI Taxonomy" id="1365950"/>
    <lineage>
        <taxon>Bacteria</taxon>
        <taxon>Pseudomonadati</taxon>
        <taxon>Pseudomonadota</taxon>
        <taxon>Alphaproteobacteria</taxon>
        <taxon>Hyphomicrobiales</taxon>
        <taxon>Aurantimonadaceae</taxon>
        <taxon>Consotaella</taxon>
    </lineage>
</organism>
<dbReference type="Gene3D" id="3.50.50.60">
    <property type="entry name" value="FAD/NAD(P)-binding domain"/>
    <property type="match status" value="2"/>
</dbReference>
<evidence type="ECO:0000256" key="3">
    <source>
        <dbReference type="ARBA" id="ARBA00022827"/>
    </source>
</evidence>
<dbReference type="RefSeq" id="WP_078707161.1">
    <property type="nucleotide sequence ID" value="NZ_FUXL01000003.1"/>
</dbReference>
<dbReference type="SUPFAM" id="SSF54373">
    <property type="entry name" value="FAD-linked reductases, C-terminal domain"/>
    <property type="match status" value="1"/>
</dbReference>
<dbReference type="AlphaFoldDB" id="A0A1T4NHP2"/>
<feature type="domain" description="Glucose-methanol-choline oxidoreductase C-terminal" evidence="6">
    <location>
        <begin position="446"/>
        <end position="570"/>
    </location>
</feature>
<dbReference type="SUPFAM" id="SSF51905">
    <property type="entry name" value="FAD/NAD(P)-binding domain"/>
    <property type="match status" value="1"/>
</dbReference>
<dbReference type="PANTHER" id="PTHR46056">
    <property type="entry name" value="LONG-CHAIN-ALCOHOL OXIDASE"/>
    <property type="match status" value="1"/>
</dbReference>
<evidence type="ECO:0000256" key="1">
    <source>
        <dbReference type="ARBA" id="ARBA00010790"/>
    </source>
</evidence>
<dbReference type="OrthoDB" id="9798604at2"/>
<dbReference type="Proteomes" id="UP000190135">
    <property type="component" value="Unassembled WGS sequence"/>
</dbReference>
<reference evidence="7 8" key="1">
    <citation type="submission" date="2017-02" db="EMBL/GenBank/DDBJ databases">
        <authorList>
            <person name="Peterson S.W."/>
        </authorList>
    </citation>
    <scope>NUCLEOTIDE SEQUENCE [LARGE SCALE GENOMIC DNA]</scope>
    <source>
        <strain evidence="7 8">USBA 369</strain>
    </source>
</reference>
<dbReference type="InterPro" id="IPR000172">
    <property type="entry name" value="GMC_OxRdtase_N"/>
</dbReference>